<comment type="caution">
    <text evidence="1">The sequence shown here is derived from an EMBL/GenBank/DDBJ whole genome shotgun (WGS) entry which is preliminary data.</text>
</comment>
<dbReference type="Proteomes" id="UP001258017">
    <property type="component" value="Unassembled WGS sequence"/>
</dbReference>
<protein>
    <submittedName>
        <fullName evidence="1">Uncharacterized protein</fullName>
    </submittedName>
</protein>
<evidence type="ECO:0000313" key="1">
    <source>
        <dbReference type="EMBL" id="KAK2587565.1"/>
    </source>
</evidence>
<reference evidence="1" key="2">
    <citation type="journal article" date="2023" name="Commun. Biol.">
        <title>Intrasexual cuticular hydrocarbon dimorphism in a wasp sheds light on hydrocarbon biosynthesis genes in Hymenoptera.</title>
        <authorList>
            <person name="Moris V.C."/>
            <person name="Podsiadlowski L."/>
            <person name="Martin S."/>
            <person name="Oeyen J.P."/>
            <person name="Donath A."/>
            <person name="Petersen M."/>
            <person name="Wilbrandt J."/>
            <person name="Misof B."/>
            <person name="Liedtke D."/>
            <person name="Thamm M."/>
            <person name="Scheiner R."/>
            <person name="Schmitt T."/>
            <person name="Niehuis O."/>
        </authorList>
    </citation>
    <scope>NUCLEOTIDE SEQUENCE</scope>
    <source>
        <strain evidence="1">GBR_01_08_01A</strain>
    </source>
</reference>
<evidence type="ECO:0000313" key="2">
    <source>
        <dbReference type="Proteomes" id="UP001258017"/>
    </source>
</evidence>
<sequence length="112" mass="12609">MTETDVASSETEFEEDPCLCASSEQKLLSSSSTTTEVSCVHKPFTCSCYAHLEASKLTHNKVLALIWALTSVLNYSPSDPLHYMSYQLLHWKYDNVPQPCVKDVLDYIDSQL</sequence>
<reference evidence="1" key="1">
    <citation type="submission" date="2021-08" db="EMBL/GenBank/DDBJ databases">
        <authorList>
            <person name="Misof B."/>
            <person name="Oliver O."/>
            <person name="Podsiadlowski L."/>
            <person name="Donath A."/>
            <person name="Peters R."/>
            <person name="Mayer C."/>
            <person name="Rust J."/>
            <person name="Gunkel S."/>
            <person name="Lesny P."/>
            <person name="Martin S."/>
            <person name="Oeyen J.P."/>
            <person name="Petersen M."/>
            <person name="Panagiotis P."/>
            <person name="Wilbrandt J."/>
            <person name="Tanja T."/>
        </authorList>
    </citation>
    <scope>NUCLEOTIDE SEQUENCE</scope>
    <source>
        <strain evidence="1">GBR_01_08_01A</strain>
        <tissue evidence="1">Thorax + abdomen</tissue>
    </source>
</reference>
<name>A0AAD9RX47_9HYME</name>
<keyword evidence="2" id="KW-1185">Reference proteome</keyword>
<organism evidence="1 2">
    <name type="scientific">Odynerus spinipes</name>
    <dbReference type="NCBI Taxonomy" id="1348599"/>
    <lineage>
        <taxon>Eukaryota</taxon>
        <taxon>Metazoa</taxon>
        <taxon>Ecdysozoa</taxon>
        <taxon>Arthropoda</taxon>
        <taxon>Hexapoda</taxon>
        <taxon>Insecta</taxon>
        <taxon>Pterygota</taxon>
        <taxon>Neoptera</taxon>
        <taxon>Endopterygota</taxon>
        <taxon>Hymenoptera</taxon>
        <taxon>Apocrita</taxon>
        <taxon>Aculeata</taxon>
        <taxon>Vespoidea</taxon>
        <taxon>Vespidae</taxon>
        <taxon>Eumeninae</taxon>
        <taxon>Odynerus</taxon>
    </lineage>
</organism>
<dbReference type="AlphaFoldDB" id="A0AAD9RX47"/>
<dbReference type="EMBL" id="JAIFRP010000006">
    <property type="protein sequence ID" value="KAK2587565.1"/>
    <property type="molecule type" value="Genomic_DNA"/>
</dbReference>
<gene>
    <name evidence="1" type="ORF">KPH14_003693</name>
</gene>
<accession>A0AAD9RX47</accession>
<proteinExistence type="predicted"/>